<sequence length="462" mass="52806">MEHSAGTINKSVTQDYQYADPSYHPSELVENDDHVRTPRYDATLELQDIELPAYSIIDPLKSDTASFDAEAPSVPTTGKPLPELPIELWDLILRAIDDHRALYACLCTCSAFRDLGRSILEGRQELTVTSDDLSRRLVQDPFLAYLLTKVTVEPSQLPAFAIEFCGRLHNVREFRIFGYSDPRMGLGPGMQSRLALTRFTSVTSLFLSEAQFATSTDCMRFLCAFQNLRDLEMYDTRYVSDNCGSVCVMQMPFAQVLKLKRVKIQASDKCPMSSIYMHLLFSPCLAKTLEELVITTRHRRMLDGPTLSAFHAHHCKRYAELAKLHKLSLQIDMHQAASVAVQAVLNFLDSIVASNLKFLSISFYYYSLDPESVTYAREDTSIRAFFQKLDDFLDSPRFPCLESVHIALDALHAEDIKHILPMPLHRLPFPALSRWELLTLEISNRRTYTDHWLLIWPREPRL</sequence>
<dbReference type="HOGENOM" id="CLU_591828_0_0_1"/>
<proteinExistence type="predicted"/>
<evidence type="ECO:0000313" key="2">
    <source>
        <dbReference type="Proteomes" id="UP000016930"/>
    </source>
</evidence>
<dbReference type="EMBL" id="KB445809">
    <property type="protein sequence ID" value="EMD32839.1"/>
    <property type="molecule type" value="Genomic_DNA"/>
</dbReference>
<dbReference type="Proteomes" id="UP000016930">
    <property type="component" value="Unassembled WGS sequence"/>
</dbReference>
<keyword evidence="2" id="KW-1185">Reference proteome</keyword>
<gene>
    <name evidence="1" type="ORF">CERSUDRAFT_99208</name>
</gene>
<protein>
    <recommendedName>
        <fullName evidence="3">F-box domain-containing protein</fullName>
    </recommendedName>
</protein>
<reference evidence="1 2" key="1">
    <citation type="journal article" date="2012" name="Proc. Natl. Acad. Sci. U.S.A.">
        <title>Comparative genomics of Ceriporiopsis subvermispora and Phanerochaete chrysosporium provide insight into selective ligninolysis.</title>
        <authorList>
            <person name="Fernandez-Fueyo E."/>
            <person name="Ruiz-Duenas F.J."/>
            <person name="Ferreira P."/>
            <person name="Floudas D."/>
            <person name="Hibbett D.S."/>
            <person name="Canessa P."/>
            <person name="Larrondo L.F."/>
            <person name="James T.Y."/>
            <person name="Seelenfreund D."/>
            <person name="Lobos S."/>
            <person name="Polanco R."/>
            <person name="Tello M."/>
            <person name="Honda Y."/>
            <person name="Watanabe T."/>
            <person name="Watanabe T."/>
            <person name="Ryu J.S."/>
            <person name="Kubicek C.P."/>
            <person name="Schmoll M."/>
            <person name="Gaskell J."/>
            <person name="Hammel K.E."/>
            <person name="St John F.J."/>
            <person name="Vanden Wymelenberg A."/>
            <person name="Sabat G."/>
            <person name="Splinter BonDurant S."/>
            <person name="Syed K."/>
            <person name="Yadav J.S."/>
            <person name="Doddapaneni H."/>
            <person name="Subramanian V."/>
            <person name="Lavin J.L."/>
            <person name="Oguiza J.A."/>
            <person name="Perez G."/>
            <person name="Pisabarro A.G."/>
            <person name="Ramirez L."/>
            <person name="Santoyo F."/>
            <person name="Master E."/>
            <person name="Coutinho P.M."/>
            <person name="Henrissat B."/>
            <person name="Lombard V."/>
            <person name="Magnuson J.K."/>
            <person name="Kuees U."/>
            <person name="Hori C."/>
            <person name="Igarashi K."/>
            <person name="Samejima M."/>
            <person name="Held B.W."/>
            <person name="Barry K.W."/>
            <person name="LaButti K.M."/>
            <person name="Lapidus A."/>
            <person name="Lindquist E.A."/>
            <person name="Lucas S.M."/>
            <person name="Riley R."/>
            <person name="Salamov A.A."/>
            <person name="Hoffmeister D."/>
            <person name="Schwenk D."/>
            <person name="Hadar Y."/>
            <person name="Yarden O."/>
            <person name="de Vries R.P."/>
            <person name="Wiebenga A."/>
            <person name="Stenlid J."/>
            <person name="Eastwood D."/>
            <person name="Grigoriev I.V."/>
            <person name="Berka R.M."/>
            <person name="Blanchette R.A."/>
            <person name="Kersten P."/>
            <person name="Martinez A.T."/>
            <person name="Vicuna R."/>
            <person name="Cullen D."/>
        </authorList>
    </citation>
    <scope>NUCLEOTIDE SEQUENCE [LARGE SCALE GENOMIC DNA]</scope>
    <source>
        <strain evidence="1 2">B</strain>
    </source>
</reference>
<organism evidence="1 2">
    <name type="scientific">Ceriporiopsis subvermispora (strain B)</name>
    <name type="common">White-rot fungus</name>
    <name type="synonym">Gelatoporia subvermispora</name>
    <dbReference type="NCBI Taxonomy" id="914234"/>
    <lineage>
        <taxon>Eukaryota</taxon>
        <taxon>Fungi</taxon>
        <taxon>Dikarya</taxon>
        <taxon>Basidiomycota</taxon>
        <taxon>Agaricomycotina</taxon>
        <taxon>Agaricomycetes</taxon>
        <taxon>Polyporales</taxon>
        <taxon>Gelatoporiaceae</taxon>
        <taxon>Gelatoporia</taxon>
    </lineage>
</organism>
<evidence type="ECO:0000313" key="1">
    <source>
        <dbReference type="EMBL" id="EMD32839.1"/>
    </source>
</evidence>
<dbReference type="OrthoDB" id="10643685at2759"/>
<dbReference type="AlphaFoldDB" id="M2PBA4"/>
<evidence type="ECO:0008006" key="3">
    <source>
        <dbReference type="Google" id="ProtNLM"/>
    </source>
</evidence>
<name>M2PBA4_CERS8</name>
<accession>M2PBA4</accession>